<dbReference type="InterPro" id="IPR018260">
    <property type="entry name" value="Ribosomal_uL22_CS"/>
</dbReference>
<dbReference type="GO" id="GO:0019843">
    <property type="term" value="F:rRNA binding"/>
    <property type="evidence" value="ECO:0007669"/>
    <property type="project" value="UniProtKB-KW"/>
</dbReference>
<comment type="subunit">
    <text evidence="3 8">Part of the 50S ribosomal subunit.</text>
</comment>
<comment type="function">
    <text evidence="6">This protein binds specifically to 23S rRNA; its binding is stimulated by other ribosomal proteins, e.g. L4, L17, and L20. It is important during the early stages of 50S assembly. It makes multiple contacts with different domains of the 23S rRNA in the assembled 50S subunit and ribosome.</text>
</comment>
<dbReference type="PANTHER" id="PTHR13501:SF8">
    <property type="entry name" value="LARGE RIBOSOMAL SUBUNIT PROTEIN UL22M"/>
    <property type="match status" value="1"/>
</dbReference>
<evidence type="ECO:0000313" key="10">
    <source>
        <dbReference type="EMBL" id="AFO52153.1"/>
    </source>
</evidence>
<dbReference type="InterPro" id="IPR036394">
    <property type="entry name" value="Ribosomal_uL22_sf"/>
</dbReference>
<dbReference type="STRING" id="1212765.MHLP_02865"/>
<dbReference type="PROSITE" id="PS00464">
    <property type="entry name" value="RIBOSOMAL_L22"/>
    <property type="match status" value="1"/>
</dbReference>
<evidence type="ECO:0000256" key="1">
    <source>
        <dbReference type="ARBA" id="ARBA00003478"/>
    </source>
</evidence>
<dbReference type="Proteomes" id="UP000006502">
    <property type="component" value="Chromosome"/>
</dbReference>
<dbReference type="CDD" id="cd00336">
    <property type="entry name" value="Ribosomal_L22"/>
    <property type="match status" value="1"/>
</dbReference>
<comment type="similarity">
    <text evidence="2 7">Belongs to the universal ribosomal protein uL22 family.</text>
</comment>
<dbReference type="OrthoDB" id="9805969at2"/>
<dbReference type="GO" id="GO:0003735">
    <property type="term" value="F:structural constituent of ribosome"/>
    <property type="evidence" value="ECO:0007669"/>
    <property type="project" value="InterPro"/>
</dbReference>
<gene>
    <name evidence="10" type="ordered locus">MHLP_02865</name>
</gene>
<evidence type="ECO:0000256" key="2">
    <source>
        <dbReference type="ARBA" id="ARBA00009451"/>
    </source>
</evidence>
<name>I7BJW1_MYCHA</name>
<dbReference type="Gene3D" id="3.90.470.10">
    <property type="entry name" value="Ribosomal protein L22/L17"/>
    <property type="match status" value="1"/>
</dbReference>
<accession>I7BJW1</accession>
<dbReference type="GO" id="GO:0006412">
    <property type="term" value="P:translation"/>
    <property type="evidence" value="ECO:0007669"/>
    <property type="project" value="InterPro"/>
</dbReference>
<dbReference type="InterPro" id="IPR001063">
    <property type="entry name" value="Ribosomal_uL22"/>
</dbReference>
<evidence type="ECO:0000256" key="5">
    <source>
        <dbReference type="ARBA" id="ARBA00023274"/>
    </source>
</evidence>
<dbReference type="HOGENOM" id="CLU_083987_3_3_14"/>
<keyword evidence="4 7" id="KW-0689">Ribosomal protein</keyword>
<dbReference type="PANTHER" id="PTHR13501">
    <property type="entry name" value="CHLOROPLAST 50S RIBOSOMAL PROTEIN L22-RELATED"/>
    <property type="match status" value="1"/>
</dbReference>
<evidence type="ECO:0000256" key="3">
    <source>
        <dbReference type="ARBA" id="ARBA00011838"/>
    </source>
</evidence>
<comment type="function">
    <text evidence="9">This protein binds specifically to 23S rRNA; its binding is stimulated by other ribosomal proteins, e.g., L4, L17, and L20. It is important during the early stages of 50S assembly. It makes multiple contacts with different domains of the 23S rRNA in the assembled 50S subunit and ribosome.</text>
</comment>
<keyword evidence="8" id="KW-0694">RNA-binding</keyword>
<comment type="function">
    <text evidence="1">The globular domain of the protein is located near the polypeptide exit tunnel on the outside of the subunit, while an extended beta-hairpin is found that lines the wall of the exit tunnel in the center of the 70S ribosome.</text>
</comment>
<sequence length="145" mass="16358">MGQQLVKVTHKNIRIAPSKAQRVCRLIHRKPLSEAYQILNSIDQRKMVKLLLKLLLEASANAVNNYAMRGDDLRVEECVANKGPLLKRSFIRAKGRTDLRVHKTSHLSVVLREGEQAKRPKTVKGAKIKAGEELSTKKIEEKLGD</sequence>
<evidence type="ECO:0000256" key="4">
    <source>
        <dbReference type="ARBA" id="ARBA00022980"/>
    </source>
</evidence>
<dbReference type="EMBL" id="CP003731">
    <property type="protein sequence ID" value="AFO52153.1"/>
    <property type="molecule type" value="Genomic_DNA"/>
</dbReference>
<dbReference type="AlphaFoldDB" id="I7BJW1"/>
<dbReference type="InterPro" id="IPR047867">
    <property type="entry name" value="Ribosomal_uL22_bac/org-type"/>
</dbReference>
<evidence type="ECO:0000256" key="9">
    <source>
        <dbReference type="RuleBase" id="RU004008"/>
    </source>
</evidence>
<dbReference type="PATRIC" id="fig|1212765.3.peg.647"/>
<evidence type="ECO:0000256" key="6">
    <source>
        <dbReference type="ARBA" id="ARBA00025084"/>
    </source>
</evidence>
<keyword evidence="11" id="KW-1185">Reference proteome</keyword>
<evidence type="ECO:0000256" key="7">
    <source>
        <dbReference type="RuleBase" id="RU004005"/>
    </source>
</evidence>
<reference evidence="11" key="2">
    <citation type="submission" date="2012-07" db="EMBL/GenBank/DDBJ databases">
        <title>Complete genome sequence of 'Candidatus Mycoplasma haemolamae'.</title>
        <authorList>
            <person name="Guimaraes A.M.S."/>
            <person name="Toth B."/>
            <person name="Santos A.P."/>
            <person name="Nascimento N.C."/>
            <person name="Sojka J.E."/>
            <person name="Messick J.B."/>
        </authorList>
    </citation>
    <scope>NUCLEOTIDE SEQUENCE [LARGE SCALE GENOMIC DNA]</scope>
    <source>
        <strain evidence="11">Purdue</strain>
    </source>
</reference>
<dbReference type="SUPFAM" id="SSF54843">
    <property type="entry name" value="Ribosomal protein L22"/>
    <property type="match status" value="1"/>
</dbReference>
<keyword evidence="8" id="KW-0699">rRNA-binding</keyword>
<proteinExistence type="inferred from homology"/>
<evidence type="ECO:0000313" key="11">
    <source>
        <dbReference type="Proteomes" id="UP000006502"/>
    </source>
</evidence>
<protein>
    <recommendedName>
        <fullName evidence="9">50S ribosomal protein L22</fullName>
    </recommendedName>
</protein>
<dbReference type="Pfam" id="PF00237">
    <property type="entry name" value="Ribosomal_L22"/>
    <property type="match status" value="1"/>
</dbReference>
<evidence type="ECO:0000256" key="8">
    <source>
        <dbReference type="RuleBase" id="RU004006"/>
    </source>
</evidence>
<organism evidence="10 11">
    <name type="scientific">Mycoplasma haematolamae (strain Purdue)</name>
    <dbReference type="NCBI Taxonomy" id="1212765"/>
    <lineage>
        <taxon>Bacteria</taxon>
        <taxon>Bacillati</taxon>
        <taxon>Mycoplasmatota</taxon>
        <taxon>Mollicutes</taxon>
        <taxon>Mycoplasmataceae</taxon>
        <taxon>Mycoplasma</taxon>
    </lineage>
</organism>
<reference evidence="10 11" key="1">
    <citation type="journal article" date="2012" name="J. Bacteriol.">
        <title>Genome Sequence of "Candidatus Mycoplasma haemolamae" Strain Purdue, a Red Blood Cell Pathogen of Alpacas (Vicugna pacos) and Llamas (Lama glama).</title>
        <authorList>
            <person name="Guimaraes A.M."/>
            <person name="Toth B."/>
            <person name="Santos A.P."/>
            <person name="do Nascimento N.C."/>
            <person name="Kritchevsky J.E."/>
            <person name="Messick J.B."/>
        </authorList>
    </citation>
    <scope>NUCLEOTIDE SEQUENCE [LARGE SCALE GENOMIC DNA]</scope>
    <source>
        <strain evidence="10 11">Purdue</strain>
    </source>
</reference>
<keyword evidence="5 7" id="KW-0687">Ribonucleoprotein</keyword>
<dbReference type="GO" id="GO:0022625">
    <property type="term" value="C:cytosolic large ribosomal subunit"/>
    <property type="evidence" value="ECO:0007669"/>
    <property type="project" value="TreeGrafter"/>
</dbReference>
<dbReference type="KEGG" id="mhl:MHLP_02865"/>